<evidence type="ECO:0000256" key="4">
    <source>
        <dbReference type="ARBA" id="ARBA00022490"/>
    </source>
</evidence>
<evidence type="ECO:0000259" key="16">
    <source>
        <dbReference type="Pfam" id="PF11838"/>
    </source>
</evidence>
<feature type="site" description="Transition state stabilizer" evidence="13">
    <location>
        <position position="362"/>
    </location>
</feature>
<feature type="active site" description="Proton acceptor" evidence="11">
    <location>
        <position position="277"/>
    </location>
</feature>
<accession>A0A0P9ES01</accession>
<keyword evidence="7 14" id="KW-0378">Hydrolase</keyword>
<evidence type="ECO:0000256" key="5">
    <source>
        <dbReference type="ARBA" id="ARBA00022670"/>
    </source>
</evidence>
<dbReference type="CDD" id="cd09601">
    <property type="entry name" value="M1_APN-Q_like"/>
    <property type="match status" value="1"/>
</dbReference>
<keyword evidence="4" id="KW-0963">Cytoplasm</keyword>
<dbReference type="InterPro" id="IPR001930">
    <property type="entry name" value="Peptidase_M1"/>
</dbReference>
<dbReference type="FunFam" id="1.10.390.10:FF:000006">
    <property type="entry name" value="Puromycin-sensitive aminopeptidase"/>
    <property type="match status" value="1"/>
</dbReference>
<dbReference type="GO" id="GO:0070006">
    <property type="term" value="F:metalloaminopeptidase activity"/>
    <property type="evidence" value="ECO:0007669"/>
    <property type="project" value="TreeGrafter"/>
</dbReference>
<comment type="caution">
    <text evidence="18">The sequence shown here is derived from an EMBL/GenBank/DDBJ whole genome shotgun (WGS) entry which is preliminary data.</text>
</comment>
<dbReference type="EC" id="3.4.11.-" evidence="14"/>
<dbReference type="Pfam" id="PF01433">
    <property type="entry name" value="Peptidase_M1"/>
    <property type="match status" value="1"/>
</dbReference>
<reference evidence="18 19" key="1">
    <citation type="submission" date="2015-09" db="EMBL/GenBank/DDBJ databases">
        <title>Draft genome sequence of Acidiplasma aeolicum DSM 18409.</title>
        <authorList>
            <person name="Hemp J."/>
        </authorList>
    </citation>
    <scope>NUCLEOTIDE SEQUENCE [LARGE SCALE GENOMIC DNA]</scope>
    <source>
        <strain evidence="18 19">V</strain>
    </source>
</reference>
<dbReference type="PANTHER" id="PTHR11533:SF174">
    <property type="entry name" value="PUROMYCIN-SENSITIVE AMINOPEPTIDASE-RELATED"/>
    <property type="match status" value="1"/>
</dbReference>
<dbReference type="InterPro" id="IPR042097">
    <property type="entry name" value="Aminopeptidase_N-like_N_sf"/>
</dbReference>
<dbReference type="SUPFAM" id="SSF63737">
    <property type="entry name" value="Leukotriene A4 hydrolase N-terminal domain"/>
    <property type="match status" value="1"/>
</dbReference>
<dbReference type="InterPro" id="IPR045357">
    <property type="entry name" value="Aminopeptidase_N-like_N"/>
</dbReference>
<evidence type="ECO:0000256" key="13">
    <source>
        <dbReference type="PIRSR" id="PIRSR634016-4"/>
    </source>
</evidence>
<dbReference type="InterPro" id="IPR014782">
    <property type="entry name" value="Peptidase_M1_dom"/>
</dbReference>
<sequence>MMNIINYNLYLDFDTEKFTYTCHEKITLEGNEEKLILNSIGHKIKRLAVNGVIRGFKEYKNEQEIVVDGIITSKTQVDIDFTGEIPEKLEGIYLARTPDGFMITTQFEPTGARKFIPCIDNPSYKATFDITIKIDGGLDAVSNMPVETIKEIDGKKEVKFMQTPRMSTYLLYLGIGHFDRKTKKLEDGKEIGLVAPRGRLTQSDYPLEIAKKSIGFYEDYFNIKYPLPKEDLISVPEFAAGAMENWGAITFREIYLNVDSSTSTSVKRSIADVIAHELAHQWFGDLVTMKWWDDLWLNESFATFMSYKAVDKLYPDYDMFSDFLISETSGALAGDSLVNSHPIQVDVKSPDDIAQIFDEISYGKGGSILRMINSFVTDDVFRKGLNLYLENFKYKNAEGSDLWEFIGKVSDLPVREVMESFIKRPGYPYIDASIVDGKLLLKQSRFFLNGKTQKVTWKIPLTLKYENSIKSLIFDASEMIIEDTDKFLKLNDDEAGFYRVLYSDELLKSLVNNLKKLSDRDLWGIANDYYSFLISGKINLNSYLDVIKALSDENRLMVDQEIAGELFILNLILTNNEKLHNFTVELLKNKLDMLGSKEENEEINKSILRGMISYRLAILDHDYAAKIAENINNITSMDPDLRSSVLTAYAIIKNDFDGLHKMLNDFNNDEDKIKVIQAMSWLSGDKNYENVSRLIENHEIKQQDSIRFYTNASMNPEAREYIYENFEDIIYGIQKVFQGSGYASRVVEVAVPFIGLNHLNAIEEKLKGMEFSEISRGIKKGLEYLSIYSELISRSRQ</sequence>
<dbReference type="PRINTS" id="PR00756">
    <property type="entry name" value="ALADIPTASE"/>
</dbReference>
<evidence type="ECO:0000256" key="6">
    <source>
        <dbReference type="ARBA" id="ARBA00022723"/>
    </source>
</evidence>
<dbReference type="InterPro" id="IPR027268">
    <property type="entry name" value="Peptidase_M4/M1_CTD_sf"/>
</dbReference>
<keyword evidence="5 14" id="KW-0645">Protease</keyword>
<evidence type="ECO:0000256" key="9">
    <source>
        <dbReference type="ARBA" id="ARBA00023049"/>
    </source>
</evidence>
<dbReference type="GO" id="GO:0005615">
    <property type="term" value="C:extracellular space"/>
    <property type="evidence" value="ECO:0007669"/>
    <property type="project" value="TreeGrafter"/>
</dbReference>
<dbReference type="AlphaFoldDB" id="A0A0P9ES01"/>
<feature type="domain" description="Aminopeptidase N-like N-terminal" evidence="17">
    <location>
        <begin position="6"/>
        <end position="170"/>
    </location>
</feature>
<evidence type="ECO:0000313" key="18">
    <source>
        <dbReference type="EMBL" id="KPV46587.1"/>
    </source>
</evidence>
<evidence type="ECO:0000256" key="8">
    <source>
        <dbReference type="ARBA" id="ARBA00022833"/>
    </source>
</evidence>
<proteinExistence type="inferred from homology"/>
<evidence type="ECO:0000256" key="2">
    <source>
        <dbReference type="ARBA" id="ARBA00010136"/>
    </source>
</evidence>
<dbReference type="GO" id="GO:0042277">
    <property type="term" value="F:peptide binding"/>
    <property type="evidence" value="ECO:0007669"/>
    <property type="project" value="TreeGrafter"/>
</dbReference>
<comment type="function">
    <text evidence="10">Proteases F1, F2 and F3 degrade oligopeptides produced by Tricorn (themselves probably produced by the proteasome), yielding free amino acids.</text>
</comment>
<evidence type="ECO:0000313" key="19">
    <source>
        <dbReference type="Proteomes" id="UP000050515"/>
    </source>
</evidence>
<dbReference type="Proteomes" id="UP000050515">
    <property type="component" value="Unassembled WGS sequence"/>
</dbReference>
<dbReference type="Gene3D" id="1.25.50.20">
    <property type="match status" value="1"/>
</dbReference>
<keyword evidence="3 14" id="KW-0031">Aminopeptidase</keyword>
<dbReference type="Gene3D" id="1.10.390.10">
    <property type="entry name" value="Neutral Protease Domain 2"/>
    <property type="match status" value="1"/>
</dbReference>
<dbReference type="Pfam" id="PF11838">
    <property type="entry name" value="ERAP1_C"/>
    <property type="match status" value="1"/>
</dbReference>
<dbReference type="InterPro" id="IPR034016">
    <property type="entry name" value="M1_APN-typ"/>
</dbReference>
<evidence type="ECO:0000256" key="11">
    <source>
        <dbReference type="PIRSR" id="PIRSR634016-1"/>
    </source>
</evidence>
<dbReference type="Gene3D" id="2.60.40.1730">
    <property type="entry name" value="tricorn interacting facor f3 domain"/>
    <property type="match status" value="1"/>
</dbReference>
<evidence type="ECO:0000256" key="7">
    <source>
        <dbReference type="ARBA" id="ARBA00022801"/>
    </source>
</evidence>
<comment type="subcellular location">
    <subcellularLocation>
        <location evidence="1">Cytoplasm</location>
    </subcellularLocation>
</comment>
<evidence type="ECO:0000256" key="12">
    <source>
        <dbReference type="PIRSR" id="PIRSR634016-3"/>
    </source>
</evidence>
<dbReference type="EMBL" id="LJCQ01000215">
    <property type="protein sequence ID" value="KPV46587.1"/>
    <property type="molecule type" value="Genomic_DNA"/>
</dbReference>
<evidence type="ECO:0000256" key="3">
    <source>
        <dbReference type="ARBA" id="ARBA00022438"/>
    </source>
</evidence>
<dbReference type="PANTHER" id="PTHR11533">
    <property type="entry name" value="PROTEASE M1 ZINC METALLOPROTEASE"/>
    <property type="match status" value="1"/>
</dbReference>
<dbReference type="GO" id="GO:0016020">
    <property type="term" value="C:membrane"/>
    <property type="evidence" value="ECO:0007669"/>
    <property type="project" value="TreeGrafter"/>
</dbReference>
<dbReference type="PATRIC" id="fig|507754.4.peg.1949"/>
<dbReference type="Pfam" id="PF17900">
    <property type="entry name" value="Peptidase_M1_N"/>
    <property type="match status" value="1"/>
</dbReference>
<evidence type="ECO:0000259" key="17">
    <source>
        <dbReference type="Pfam" id="PF17900"/>
    </source>
</evidence>
<name>A0A0P9ES01_9ARCH</name>
<dbReference type="InterPro" id="IPR024571">
    <property type="entry name" value="ERAP1-like_C_dom"/>
</dbReference>
<evidence type="ECO:0000256" key="1">
    <source>
        <dbReference type="ARBA" id="ARBA00004496"/>
    </source>
</evidence>
<gene>
    <name evidence="18" type="ORF">SE19_04880</name>
</gene>
<dbReference type="InterPro" id="IPR050344">
    <property type="entry name" value="Peptidase_M1_aminopeptidases"/>
</dbReference>
<dbReference type="GO" id="GO:0005737">
    <property type="term" value="C:cytoplasm"/>
    <property type="evidence" value="ECO:0007669"/>
    <property type="project" value="UniProtKB-SubCell"/>
</dbReference>
<comment type="cofactor">
    <cofactor evidence="12 14">
        <name>Zn(2+)</name>
        <dbReference type="ChEBI" id="CHEBI:29105"/>
    </cofactor>
    <text evidence="12 14">Binds 1 zinc ion per subunit.</text>
</comment>
<evidence type="ECO:0000256" key="10">
    <source>
        <dbReference type="ARBA" id="ARBA00053324"/>
    </source>
</evidence>
<feature type="binding site" evidence="12">
    <location>
        <position position="276"/>
    </location>
    <ligand>
        <name>Zn(2+)</name>
        <dbReference type="ChEBI" id="CHEBI:29105"/>
        <note>catalytic</note>
    </ligand>
</feature>
<keyword evidence="9 14" id="KW-0482">Metalloprotease</keyword>
<feature type="binding site" evidence="12">
    <location>
        <position position="299"/>
    </location>
    <ligand>
        <name>Zn(2+)</name>
        <dbReference type="ChEBI" id="CHEBI:29105"/>
        <note>catalytic</note>
    </ligand>
</feature>
<keyword evidence="6 12" id="KW-0479">Metal-binding</keyword>
<comment type="similarity">
    <text evidence="2 14">Belongs to the peptidase M1 family.</text>
</comment>
<dbReference type="GO" id="GO:0043171">
    <property type="term" value="P:peptide catabolic process"/>
    <property type="evidence" value="ECO:0007669"/>
    <property type="project" value="TreeGrafter"/>
</dbReference>
<feature type="domain" description="ERAP1-like C-terminal" evidence="16">
    <location>
        <begin position="487"/>
        <end position="783"/>
    </location>
</feature>
<evidence type="ECO:0000259" key="15">
    <source>
        <dbReference type="Pfam" id="PF01433"/>
    </source>
</evidence>
<protein>
    <recommendedName>
        <fullName evidence="14">Aminopeptidase</fullName>
        <ecNumber evidence="14">3.4.11.-</ecNumber>
    </recommendedName>
</protein>
<dbReference type="GO" id="GO:0008270">
    <property type="term" value="F:zinc ion binding"/>
    <property type="evidence" value="ECO:0007669"/>
    <property type="project" value="UniProtKB-UniRule"/>
</dbReference>
<keyword evidence="8 12" id="KW-0862">Zinc</keyword>
<dbReference type="Gene3D" id="2.60.40.1910">
    <property type="match status" value="1"/>
</dbReference>
<dbReference type="SUPFAM" id="SSF55486">
    <property type="entry name" value="Metalloproteases ('zincins'), catalytic domain"/>
    <property type="match status" value="1"/>
</dbReference>
<dbReference type="GO" id="GO:0006508">
    <property type="term" value="P:proteolysis"/>
    <property type="evidence" value="ECO:0007669"/>
    <property type="project" value="UniProtKB-KW"/>
</dbReference>
<feature type="binding site" evidence="12">
    <location>
        <position position="280"/>
    </location>
    <ligand>
        <name>Zn(2+)</name>
        <dbReference type="ChEBI" id="CHEBI:29105"/>
        <note>catalytic</note>
    </ligand>
</feature>
<organism evidence="18 19">
    <name type="scientific">Acidiplasma aeolicum</name>
    <dbReference type="NCBI Taxonomy" id="507754"/>
    <lineage>
        <taxon>Archaea</taxon>
        <taxon>Methanobacteriati</taxon>
        <taxon>Thermoplasmatota</taxon>
        <taxon>Thermoplasmata</taxon>
        <taxon>Thermoplasmatales</taxon>
        <taxon>Ferroplasmaceae</taxon>
        <taxon>Acidiplasma</taxon>
    </lineage>
</organism>
<evidence type="ECO:0000256" key="14">
    <source>
        <dbReference type="RuleBase" id="RU364040"/>
    </source>
</evidence>
<feature type="domain" description="Peptidase M1 membrane alanine aminopeptidase" evidence="15">
    <location>
        <begin position="205"/>
        <end position="421"/>
    </location>
</feature>